<dbReference type="GO" id="GO:0006744">
    <property type="term" value="P:ubiquinone biosynthetic process"/>
    <property type="evidence" value="ECO:0007669"/>
    <property type="project" value="UniProtKB-UniRule"/>
</dbReference>
<keyword evidence="4 8" id="KW-0831">Ubiquinone biosynthesis</keyword>
<dbReference type="AlphaFoldDB" id="A0A151ZH16"/>
<dbReference type="FunCoup" id="A0A151ZH16">
    <property type="interactions" value="406"/>
</dbReference>
<dbReference type="OrthoDB" id="619536at2759"/>
<comment type="pathway">
    <text evidence="2 8">Cofactor biosynthesis; ubiquinone biosynthesis.</text>
</comment>
<keyword evidence="7 8" id="KW-0496">Mitochondrion</keyword>
<evidence type="ECO:0000256" key="1">
    <source>
        <dbReference type="ARBA" id="ARBA00004173"/>
    </source>
</evidence>
<keyword evidence="6 8" id="KW-0446">Lipid-binding</keyword>
<dbReference type="InterPro" id="IPR013718">
    <property type="entry name" value="COQ9_C"/>
</dbReference>
<dbReference type="InParanoid" id="A0A151ZH16"/>
<evidence type="ECO:0000259" key="9">
    <source>
        <dbReference type="Pfam" id="PF08511"/>
    </source>
</evidence>
<dbReference type="GO" id="GO:0008289">
    <property type="term" value="F:lipid binding"/>
    <property type="evidence" value="ECO:0007669"/>
    <property type="project" value="UniProtKB-UniRule"/>
</dbReference>
<name>A0A151ZH16_TIELA</name>
<dbReference type="EMBL" id="LODT01000028">
    <property type="protein sequence ID" value="KYQ93207.1"/>
    <property type="molecule type" value="Genomic_DNA"/>
</dbReference>
<evidence type="ECO:0000256" key="7">
    <source>
        <dbReference type="ARBA" id="ARBA00023128"/>
    </source>
</evidence>
<dbReference type="Pfam" id="PF08511">
    <property type="entry name" value="COQ9"/>
    <property type="match status" value="1"/>
</dbReference>
<keyword evidence="10" id="KW-0830">Ubiquinone</keyword>
<dbReference type="FunFam" id="1.10.357.10:FF:000004">
    <property type="entry name" value="Ubiquinone biosynthesis protein COQ9, mitochondrial"/>
    <property type="match status" value="1"/>
</dbReference>
<evidence type="ECO:0000256" key="6">
    <source>
        <dbReference type="ARBA" id="ARBA00023121"/>
    </source>
</evidence>
<keyword evidence="11" id="KW-1185">Reference proteome</keyword>
<dbReference type="InterPro" id="IPR012762">
    <property type="entry name" value="Ubiq_biosynth_COQ9"/>
</dbReference>
<evidence type="ECO:0000256" key="4">
    <source>
        <dbReference type="ARBA" id="ARBA00022688"/>
    </source>
</evidence>
<keyword evidence="5" id="KW-0809">Transit peptide</keyword>
<dbReference type="Gene3D" id="1.10.357.10">
    <property type="entry name" value="Tetracycline Repressor, domain 2"/>
    <property type="match status" value="1"/>
</dbReference>
<dbReference type="OMA" id="ICHISGI"/>
<sequence length="292" mass="33473">MINRVLNNRLINNFKLLKSTNLNGSVRLSVNLSNTFKQNNNIYRSVYPTLSCLHYNINKRYYSTININIEDGNNSHKETTDNSSNKTINKDDILENALKYVGLYGWTSEAVSMSCTELGFTPITQGIFGDNSAYSLAQYFVVKCNTEMMDKLKPELLADLSQRERVKLALKIRLSMIKPHIHRWSEAMQILAHPTNITSSLPSMQTLVDNIWYIVGDKSSDFDWYTKRGLLAGLYTSCELFMITDTSADYANTWRFVDDRVDDLINVLKFKNDCEQTVSIAANTLLNYLHKK</sequence>
<evidence type="ECO:0000256" key="3">
    <source>
        <dbReference type="ARBA" id="ARBA00010766"/>
    </source>
</evidence>
<evidence type="ECO:0000313" key="11">
    <source>
        <dbReference type="Proteomes" id="UP000076078"/>
    </source>
</evidence>
<organism evidence="10 11">
    <name type="scientific">Tieghemostelium lacteum</name>
    <name type="common">Slime mold</name>
    <name type="synonym">Dictyostelium lacteum</name>
    <dbReference type="NCBI Taxonomy" id="361077"/>
    <lineage>
        <taxon>Eukaryota</taxon>
        <taxon>Amoebozoa</taxon>
        <taxon>Evosea</taxon>
        <taxon>Eumycetozoa</taxon>
        <taxon>Dictyostelia</taxon>
        <taxon>Dictyosteliales</taxon>
        <taxon>Raperosteliaceae</taxon>
        <taxon>Tieghemostelium</taxon>
    </lineage>
</organism>
<evidence type="ECO:0000256" key="5">
    <source>
        <dbReference type="ARBA" id="ARBA00022946"/>
    </source>
</evidence>
<dbReference type="STRING" id="361077.A0A151ZH16"/>
<comment type="caution">
    <text evidence="10">The sequence shown here is derived from an EMBL/GenBank/DDBJ whole genome shotgun (WGS) entry which is preliminary data.</text>
</comment>
<evidence type="ECO:0000256" key="2">
    <source>
        <dbReference type="ARBA" id="ARBA00004749"/>
    </source>
</evidence>
<evidence type="ECO:0000256" key="8">
    <source>
        <dbReference type="RuleBase" id="RU366063"/>
    </source>
</evidence>
<dbReference type="Proteomes" id="UP000076078">
    <property type="component" value="Unassembled WGS sequence"/>
</dbReference>
<reference evidence="10 11" key="1">
    <citation type="submission" date="2015-12" db="EMBL/GenBank/DDBJ databases">
        <title>Dictyostelia acquired genes for synthesis and detection of signals that induce cell-type specialization by lateral gene transfer from prokaryotes.</title>
        <authorList>
            <person name="Gloeckner G."/>
            <person name="Schaap P."/>
        </authorList>
    </citation>
    <scope>NUCLEOTIDE SEQUENCE [LARGE SCALE GENOMIC DNA]</scope>
    <source>
        <strain evidence="10 11">TK</strain>
    </source>
</reference>
<gene>
    <name evidence="10" type="ORF">DLAC_05846</name>
</gene>
<comment type="subcellular location">
    <subcellularLocation>
        <location evidence="1 8">Mitochondrion</location>
    </subcellularLocation>
</comment>
<dbReference type="GO" id="GO:0005743">
    <property type="term" value="C:mitochondrial inner membrane"/>
    <property type="evidence" value="ECO:0007669"/>
    <property type="project" value="TreeGrafter"/>
</dbReference>
<feature type="domain" description="COQ9 C-terminal" evidence="9">
    <location>
        <begin position="198"/>
        <end position="266"/>
    </location>
</feature>
<dbReference type="NCBIfam" id="TIGR02396">
    <property type="entry name" value="diverge_rpsU"/>
    <property type="match status" value="1"/>
</dbReference>
<evidence type="ECO:0000313" key="10">
    <source>
        <dbReference type="EMBL" id="KYQ93207.1"/>
    </source>
</evidence>
<dbReference type="UniPathway" id="UPA00232"/>
<proteinExistence type="inferred from homology"/>
<accession>A0A151ZH16</accession>
<protein>
    <recommendedName>
        <fullName evidence="8">Ubiquinone biosynthesis protein</fullName>
    </recommendedName>
</protein>
<dbReference type="PANTHER" id="PTHR21427">
    <property type="entry name" value="UBIQUINONE BIOSYNTHESIS PROTEIN COQ9, MITOCHONDRIAL"/>
    <property type="match status" value="1"/>
</dbReference>
<dbReference type="PANTHER" id="PTHR21427:SF19">
    <property type="entry name" value="UBIQUINONE BIOSYNTHESIS PROTEIN COQ9, MITOCHONDRIAL"/>
    <property type="match status" value="1"/>
</dbReference>
<comment type="similarity">
    <text evidence="3 8">Belongs to the COQ9 family.</text>
</comment>
<comment type="function">
    <text evidence="8">Membrane-associated protein that warps the membrane surface to access and bind aromatic isoprenes with high specificity, including ubiquinone (CoQ) isoprene intermediates and presents them directly to Coq7, therefore facilitating the Coq7-mediated hydroxylase step. Participates in the biosynthesis of coenzyme Q, also named ubiquinone, an essential lipid-soluble electron transporter for aerobic cellular respiration.</text>
</comment>